<keyword evidence="6" id="KW-1133">Transmembrane helix</keyword>
<keyword evidence="2" id="KW-0997">Cell inner membrane</keyword>
<evidence type="ECO:0000256" key="4">
    <source>
        <dbReference type="ARBA" id="ARBA00029447"/>
    </source>
</evidence>
<dbReference type="PANTHER" id="PTHR32089">
    <property type="entry name" value="METHYL-ACCEPTING CHEMOTAXIS PROTEIN MCPB"/>
    <property type="match status" value="1"/>
</dbReference>
<protein>
    <recommendedName>
        <fullName evidence="12">Chemotaxis protein</fullName>
    </recommendedName>
</protein>
<sequence>MITALRQKLSMKLGAAFGVVALITLVTGGFILQSLTALVDSSLRGKAAYESMDAIASMRDGMLNSEAGVYAFVLLSTPESLVPFERGQEQYKAAYAKALALIVENPTQRSKLTEVHGLAETWSREFGIKVVDAIKDPAGLAIAMELVTSGKGKELFDRFRVAVADLEAAERVHLAARSDEFTATTNVAEGVTIAAIFTAVIAAVFLSIFANRVITAPVMRMTGAMGALSRKEYDVTIPGADRGDEIGKMAQALVLFRSSMQQADQLTAEQAVARAGEEARRAKLDGLTDNFLRSIDRIVQGLGTASSQVRSNAQALADTARLTNAQAAAVVVATDEATNNVQTVASAAEELSASIIEVARRTETASGVVRKAVDEAEETNSVIKELATAADRIGEIVDLIQSIAGQTNLLALNATIEAARAGDAGKGFAVVASEVKSLANQTAKATDDIQAQIAMVQDETRRAVAAINRIGATIRSIDDITATVAAAVEQQGAATREIARNVTEAASGTEQVSRNINGVSQAARETGHAAQEMLSASGNLADQAAALKTHVDHYVAQAAAA</sequence>
<evidence type="ECO:0000313" key="11">
    <source>
        <dbReference type="Proteomes" id="UP000216361"/>
    </source>
</evidence>
<dbReference type="InterPro" id="IPR003660">
    <property type="entry name" value="HAMP_dom"/>
</dbReference>
<dbReference type="GO" id="GO:0007165">
    <property type="term" value="P:signal transduction"/>
    <property type="evidence" value="ECO:0007669"/>
    <property type="project" value="UniProtKB-KW"/>
</dbReference>
<feature type="domain" description="HAMP" evidence="9">
    <location>
        <begin position="212"/>
        <end position="265"/>
    </location>
</feature>
<keyword evidence="6" id="KW-0812">Transmembrane</keyword>
<keyword evidence="3 5" id="KW-0807">Transducer</keyword>
<dbReference type="Gene3D" id="1.10.287.950">
    <property type="entry name" value="Methyl-accepting chemotaxis protein"/>
    <property type="match status" value="1"/>
</dbReference>
<evidence type="ECO:0000256" key="1">
    <source>
        <dbReference type="ARBA" id="ARBA00004429"/>
    </source>
</evidence>
<organism evidence="10 11">
    <name type="scientific">Elstera cyanobacteriorum</name>
    <dbReference type="NCBI Taxonomy" id="2022747"/>
    <lineage>
        <taxon>Bacteria</taxon>
        <taxon>Pseudomonadati</taxon>
        <taxon>Pseudomonadota</taxon>
        <taxon>Alphaproteobacteria</taxon>
        <taxon>Rhodospirillales</taxon>
        <taxon>Rhodospirillaceae</taxon>
        <taxon>Elstera</taxon>
    </lineage>
</organism>
<evidence type="ECO:0000256" key="2">
    <source>
        <dbReference type="ARBA" id="ARBA00022519"/>
    </source>
</evidence>
<dbReference type="SMART" id="SM00304">
    <property type="entry name" value="HAMP"/>
    <property type="match status" value="1"/>
</dbReference>
<dbReference type="EMBL" id="NOXS01000033">
    <property type="protein sequence ID" value="OYQ18085.1"/>
    <property type="molecule type" value="Genomic_DNA"/>
</dbReference>
<keyword evidence="6" id="KW-0472">Membrane</keyword>
<dbReference type="GO" id="GO:0004888">
    <property type="term" value="F:transmembrane signaling receptor activity"/>
    <property type="evidence" value="ECO:0007669"/>
    <property type="project" value="InterPro"/>
</dbReference>
<dbReference type="InterPro" id="IPR004090">
    <property type="entry name" value="Chemotax_Me-accpt_rcpt"/>
</dbReference>
<dbReference type="PRINTS" id="PR00260">
    <property type="entry name" value="CHEMTRNSDUCR"/>
</dbReference>
<dbReference type="Pfam" id="PF00015">
    <property type="entry name" value="MCPsignal"/>
    <property type="match status" value="1"/>
</dbReference>
<dbReference type="InterPro" id="IPR004089">
    <property type="entry name" value="MCPsignal_dom"/>
</dbReference>
<dbReference type="Proteomes" id="UP000216361">
    <property type="component" value="Unassembled WGS sequence"/>
</dbReference>
<evidence type="ECO:0000313" key="10">
    <source>
        <dbReference type="EMBL" id="OYQ18085.1"/>
    </source>
</evidence>
<keyword evidence="11" id="KW-1185">Reference proteome</keyword>
<keyword evidence="2" id="KW-1003">Cell membrane</keyword>
<gene>
    <name evidence="10" type="ORF">CHR90_14065</name>
</gene>
<evidence type="ECO:0000256" key="3">
    <source>
        <dbReference type="ARBA" id="ARBA00023224"/>
    </source>
</evidence>
<dbReference type="AlphaFoldDB" id="A0A255XNS6"/>
<dbReference type="PANTHER" id="PTHR32089:SF112">
    <property type="entry name" value="LYSOZYME-LIKE PROTEIN-RELATED"/>
    <property type="match status" value="1"/>
</dbReference>
<dbReference type="GO" id="GO:0006935">
    <property type="term" value="P:chemotaxis"/>
    <property type="evidence" value="ECO:0007669"/>
    <property type="project" value="InterPro"/>
</dbReference>
<dbReference type="InterPro" id="IPR007891">
    <property type="entry name" value="CHASE3"/>
</dbReference>
<evidence type="ECO:0008006" key="12">
    <source>
        <dbReference type="Google" id="ProtNLM"/>
    </source>
</evidence>
<feature type="domain" description="Methyl-accepting transducer" evidence="7">
    <location>
        <begin position="298"/>
        <end position="541"/>
    </location>
</feature>
<dbReference type="InterPro" id="IPR000727">
    <property type="entry name" value="T_SNARE_dom"/>
</dbReference>
<dbReference type="Pfam" id="PF05227">
    <property type="entry name" value="CHASE3"/>
    <property type="match status" value="1"/>
</dbReference>
<reference evidence="10 11" key="1">
    <citation type="submission" date="2017-07" db="EMBL/GenBank/DDBJ databases">
        <title>Elstera cyanobacteriorum sp. nov., a novel bacterium isolated from cyanobacterial aggregates in a eutrophic lake.</title>
        <authorList>
            <person name="Cai H."/>
        </authorList>
    </citation>
    <scope>NUCLEOTIDE SEQUENCE [LARGE SCALE GENOMIC DNA]</scope>
    <source>
        <strain evidence="10 11">TH019</strain>
    </source>
</reference>
<dbReference type="Gene3D" id="6.10.340.10">
    <property type="match status" value="1"/>
</dbReference>
<comment type="similarity">
    <text evidence="4">Belongs to the methyl-accepting chemotaxis (MCP) protein family.</text>
</comment>
<comment type="subcellular location">
    <subcellularLocation>
        <location evidence="1">Cell inner membrane</location>
        <topology evidence="1">Multi-pass membrane protein</topology>
    </subcellularLocation>
</comment>
<dbReference type="PROSITE" id="PS50111">
    <property type="entry name" value="CHEMOTAXIS_TRANSDUC_2"/>
    <property type="match status" value="1"/>
</dbReference>
<dbReference type="PROSITE" id="PS50885">
    <property type="entry name" value="HAMP"/>
    <property type="match status" value="1"/>
</dbReference>
<evidence type="ECO:0000256" key="6">
    <source>
        <dbReference type="SAM" id="Phobius"/>
    </source>
</evidence>
<comment type="caution">
    <text evidence="10">The sequence shown here is derived from an EMBL/GenBank/DDBJ whole genome shotgun (WGS) entry which is preliminary data.</text>
</comment>
<evidence type="ECO:0000259" key="7">
    <source>
        <dbReference type="PROSITE" id="PS50111"/>
    </source>
</evidence>
<evidence type="ECO:0000259" key="9">
    <source>
        <dbReference type="PROSITE" id="PS50885"/>
    </source>
</evidence>
<dbReference type="SMART" id="SM00283">
    <property type="entry name" value="MA"/>
    <property type="match status" value="1"/>
</dbReference>
<proteinExistence type="inferred from homology"/>
<dbReference type="OrthoDB" id="8482111at2"/>
<dbReference type="RefSeq" id="WP_094409647.1">
    <property type="nucleotide sequence ID" value="NZ_BMJZ01000002.1"/>
</dbReference>
<feature type="transmembrane region" description="Helical" evidence="6">
    <location>
        <begin position="191"/>
        <end position="211"/>
    </location>
</feature>
<dbReference type="SUPFAM" id="SSF58104">
    <property type="entry name" value="Methyl-accepting chemotaxis protein (MCP) signaling domain"/>
    <property type="match status" value="1"/>
</dbReference>
<name>A0A255XNS6_9PROT</name>
<evidence type="ECO:0000259" key="8">
    <source>
        <dbReference type="PROSITE" id="PS50192"/>
    </source>
</evidence>
<dbReference type="Pfam" id="PF00672">
    <property type="entry name" value="HAMP"/>
    <property type="match status" value="1"/>
</dbReference>
<dbReference type="GO" id="GO:0005886">
    <property type="term" value="C:plasma membrane"/>
    <property type="evidence" value="ECO:0007669"/>
    <property type="project" value="UniProtKB-SubCell"/>
</dbReference>
<feature type="domain" description="T-SNARE coiled-coil homology" evidence="8">
    <location>
        <begin position="467"/>
        <end position="519"/>
    </location>
</feature>
<evidence type="ECO:0000256" key="5">
    <source>
        <dbReference type="PROSITE-ProRule" id="PRU00284"/>
    </source>
</evidence>
<dbReference type="PROSITE" id="PS50192">
    <property type="entry name" value="T_SNARE"/>
    <property type="match status" value="1"/>
</dbReference>
<accession>A0A255XNS6</accession>
<dbReference type="CDD" id="cd06225">
    <property type="entry name" value="HAMP"/>
    <property type="match status" value="1"/>
</dbReference>